<gene>
    <name evidence="2" type="primary">LOC113396965</name>
</gene>
<evidence type="ECO:0000313" key="2">
    <source>
        <dbReference type="RefSeq" id="XP_026490852.1"/>
    </source>
</evidence>
<dbReference type="PANTHER" id="PTHR21974">
    <property type="entry name" value="RE15880P"/>
    <property type="match status" value="1"/>
</dbReference>
<organism evidence="1 2">
    <name type="scientific">Vanessa tameamea</name>
    <name type="common">Kamehameha butterfly</name>
    <dbReference type="NCBI Taxonomy" id="334116"/>
    <lineage>
        <taxon>Eukaryota</taxon>
        <taxon>Metazoa</taxon>
        <taxon>Ecdysozoa</taxon>
        <taxon>Arthropoda</taxon>
        <taxon>Hexapoda</taxon>
        <taxon>Insecta</taxon>
        <taxon>Pterygota</taxon>
        <taxon>Neoptera</taxon>
        <taxon>Endopterygota</taxon>
        <taxon>Lepidoptera</taxon>
        <taxon>Glossata</taxon>
        <taxon>Ditrysia</taxon>
        <taxon>Papilionoidea</taxon>
        <taxon>Nymphalidae</taxon>
        <taxon>Nymphalinae</taxon>
        <taxon>Vanessa</taxon>
    </lineage>
</organism>
<dbReference type="RefSeq" id="XP_026490852.1">
    <property type="nucleotide sequence ID" value="XM_026635067.2"/>
</dbReference>
<proteinExistence type="predicted"/>
<dbReference type="PANTHER" id="PTHR21974:SF2">
    <property type="entry name" value="RE15880P"/>
    <property type="match status" value="1"/>
</dbReference>
<dbReference type="Proteomes" id="UP001652626">
    <property type="component" value="Chromosome 9"/>
</dbReference>
<name>A0A8B8I358_VANTA</name>
<keyword evidence="1" id="KW-1185">Reference proteome</keyword>
<dbReference type="OMA" id="RYEHTTR"/>
<dbReference type="GO" id="GO:0005929">
    <property type="term" value="C:cilium"/>
    <property type="evidence" value="ECO:0007669"/>
    <property type="project" value="TreeGrafter"/>
</dbReference>
<dbReference type="OrthoDB" id="6432391at2759"/>
<accession>A0A8B8I358</accession>
<evidence type="ECO:0000313" key="1">
    <source>
        <dbReference type="Proteomes" id="UP001652626"/>
    </source>
</evidence>
<reference evidence="2" key="1">
    <citation type="submission" date="2025-08" db="UniProtKB">
        <authorList>
            <consortium name="RefSeq"/>
        </authorList>
    </citation>
    <scope>IDENTIFICATION</scope>
    <source>
        <tissue evidence="2">Whole body</tissue>
    </source>
</reference>
<protein>
    <submittedName>
        <fullName evidence="2">Uncharacterized protein LOC113396965</fullName>
    </submittedName>
</protein>
<dbReference type="GeneID" id="113396965"/>
<sequence>MGCIASSQRVDVTTMPNTSSWQVDTGKETVLIALVRLDQDIASSEKLHPAQRLAVVSAELQSIQQEIKEFEEMTSPVANAESYAKTMHQIFVNLDLYRRPMLASENEDFVANVNRKEMRKLELIWLRVREKELQSEKRSLHAQLLRIRTMYIQLQQLLSCLWSENQRPEIPLEVACERAIAFRDALASVSARLRAAAESAHTALKLLDDALPAWKLTTVGKSGWERTRACSDACRLLVHARCGERGARRVLVATAAPRAARALRLALDYAFTDTMHDYKYQRATEAFLQFKEALVQLVNSIHQVILNNVENLAVAEKELMENRRKLRAARVNDIVKRGLADLKYESSTLTSLKITPRQ</sequence>
<dbReference type="AlphaFoldDB" id="A0A8B8I358"/>